<evidence type="ECO:0000259" key="3">
    <source>
        <dbReference type="Pfam" id="PF10342"/>
    </source>
</evidence>
<protein>
    <recommendedName>
        <fullName evidence="3">Yeast cell wall synthesis Kre9/Knh1-like N-terminal domain-containing protein</fullName>
    </recommendedName>
</protein>
<dbReference type="InterPro" id="IPR018466">
    <property type="entry name" value="Kre9/Knh1-like_N"/>
</dbReference>
<dbReference type="PANTHER" id="PTHR35185:SF2">
    <property type="entry name" value="EXTRACELLULAR PROLINE-SERINE RICH PROTEIN (AFU_ORTHOLOGUE AFUA_8G07090)"/>
    <property type="match status" value="1"/>
</dbReference>
<dbReference type="GeneID" id="98128617"/>
<gene>
    <name evidence="4" type="ORF">VTJ83DRAFT_718</name>
</gene>
<sequence>MRVLSLFTAALATAPLASAIHFLAPESDAELVKGQSYTIRWGHVDTDPSTFSLFLVNFVDWPPFYTQIAADVPTSAGQTNITIPCDPSPGWGFQLNAINGTNVYVIHAQTSRFTIFDGPCDPSTVPRIGGCHS</sequence>
<dbReference type="RefSeq" id="XP_070870071.1">
    <property type="nucleotide sequence ID" value="XM_071013973.1"/>
</dbReference>
<evidence type="ECO:0000256" key="2">
    <source>
        <dbReference type="SAM" id="SignalP"/>
    </source>
</evidence>
<evidence type="ECO:0000313" key="4">
    <source>
        <dbReference type="EMBL" id="KAL2271347.1"/>
    </source>
</evidence>
<dbReference type="PANTHER" id="PTHR35185">
    <property type="entry name" value="SERINE/THREONINE-RICH PROTEIN ADG2-RELATED"/>
    <property type="match status" value="1"/>
</dbReference>
<dbReference type="Proteomes" id="UP001600064">
    <property type="component" value="Unassembled WGS sequence"/>
</dbReference>
<accession>A0ABR4DM09</accession>
<evidence type="ECO:0000313" key="5">
    <source>
        <dbReference type="Proteomes" id="UP001600064"/>
    </source>
</evidence>
<feature type="chain" id="PRO_5045752803" description="Yeast cell wall synthesis Kre9/Knh1-like N-terminal domain-containing protein" evidence="2">
    <location>
        <begin position="20"/>
        <end position="133"/>
    </location>
</feature>
<proteinExistence type="predicted"/>
<dbReference type="Pfam" id="PF10342">
    <property type="entry name" value="Kre9_KNH"/>
    <property type="match status" value="1"/>
</dbReference>
<reference evidence="4 5" key="1">
    <citation type="journal article" date="2024" name="Commun. Biol.">
        <title>Comparative genomic analysis of thermophilic fungi reveals convergent evolutionary adaptations and gene losses.</title>
        <authorList>
            <person name="Steindorff A.S."/>
            <person name="Aguilar-Pontes M.V."/>
            <person name="Robinson A.J."/>
            <person name="Andreopoulos B."/>
            <person name="LaButti K."/>
            <person name="Kuo A."/>
            <person name="Mondo S."/>
            <person name="Riley R."/>
            <person name="Otillar R."/>
            <person name="Haridas S."/>
            <person name="Lipzen A."/>
            <person name="Grimwood J."/>
            <person name="Schmutz J."/>
            <person name="Clum A."/>
            <person name="Reid I.D."/>
            <person name="Moisan M.C."/>
            <person name="Butler G."/>
            <person name="Nguyen T.T.M."/>
            <person name="Dewar K."/>
            <person name="Conant G."/>
            <person name="Drula E."/>
            <person name="Henrissat B."/>
            <person name="Hansel C."/>
            <person name="Singer S."/>
            <person name="Hutchinson M.I."/>
            <person name="de Vries R.P."/>
            <person name="Natvig D.O."/>
            <person name="Powell A.J."/>
            <person name="Tsang A."/>
            <person name="Grigoriev I.V."/>
        </authorList>
    </citation>
    <scope>NUCLEOTIDE SEQUENCE [LARGE SCALE GENOMIC DNA]</scope>
    <source>
        <strain evidence="4 5">ATCC 22073</strain>
    </source>
</reference>
<keyword evidence="1 2" id="KW-0732">Signal</keyword>
<comment type="caution">
    <text evidence="4">The sequence shown here is derived from an EMBL/GenBank/DDBJ whole genome shotgun (WGS) entry which is preliminary data.</text>
</comment>
<dbReference type="InterPro" id="IPR052479">
    <property type="entry name" value="GPI-anchor_Adhesion_Reg"/>
</dbReference>
<name>A0ABR4DM09_9PEZI</name>
<keyword evidence="5" id="KW-1185">Reference proteome</keyword>
<organism evidence="4 5">
    <name type="scientific">Remersonia thermophila</name>
    <dbReference type="NCBI Taxonomy" id="72144"/>
    <lineage>
        <taxon>Eukaryota</taxon>
        <taxon>Fungi</taxon>
        <taxon>Dikarya</taxon>
        <taxon>Ascomycota</taxon>
        <taxon>Pezizomycotina</taxon>
        <taxon>Sordariomycetes</taxon>
        <taxon>Sordariomycetidae</taxon>
        <taxon>Sordariales</taxon>
        <taxon>Sordariales incertae sedis</taxon>
        <taxon>Remersonia</taxon>
    </lineage>
</organism>
<feature type="signal peptide" evidence="2">
    <location>
        <begin position="1"/>
        <end position="19"/>
    </location>
</feature>
<dbReference type="EMBL" id="JAZGUE010000001">
    <property type="protein sequence ID" value="KAL2271347.1"/>
    <property type="molecule type" value="Genomic_DNA"/>
</dbReference>
<evidence type="ECO:0000256" key="1">
    <source>
        <dbReference type="ARBA" id="ARBA00022729"/>
    </source>
</evidence>
<feature type="domain" description="Yeast cell wall synthesis Kre9/Knh1-like N-terminal" evidence="3">
    <location>
        <begin position="25"/>
        <end position="115"/>
    </location>
</feature>